<proteinExistence type="predicted"/>
<dbReference type="Proteomes" id="UP000255061">
    <property type="component" value="Unassembled WGS sequence"/>
</dbReference>
<protein>
    <submittedName>
        <fullName evidence="1">Uncharacterized protein</fullName>
    </submittedName>
</protein>
<evidence type="ECO:0000313" key="1">
    <source>
        <dbReference type="EMBL" id="SUI65688.1"/>
    </source>
</evidence>
<dbReference type="AlphaFoldDB" id="A0A379ZNX8"/>
<dbReference type="RefSeq" id="WP_115405544.1">
    <property type="nucleotide sequence ID" value="NZ_UGYV01000001.1"/>
</dbReference>
<organism evidence="1 2">
    <name type="scientific">Shewanella morhuae</name>
    <dbReference type="NCBI Taxonomy" id="365591"/>
    <lineage>
        <taxon>Bacteria</taxon>
        <taxon>Pseudomonadati</taxon>
        <taxon>Pseudomonadota</taxon>
        <taxon>Gammaproteobacteria</taxon>
        <taxon>Alteromonadales</taxon>
        <taxon>Shewanellaceae</taxon>
        <taxon>Shewanella</taxon>
    </lineage>
</organism>
<sequence length="321" mass="36927">MFDTMVLNEASLPFRSKDECENKIDSFFELLHEAKLHNIKFSRADDIEGDWNQLNYADDFIFGQWLNNIADKERQRQVKSVLSNMKCPLVDVNNNQQGVNAEHILFTLHGSQDVEVLGLGFASLNNSHGLSFASAVYWEQDSISIEKLWMHEGVEQSETVNVPNVSSIVQLRPILANFEARRMENKAYFDALNVSDNDDFENLLFTESVLKSLRSTSLHPLDFRRVIDVLKKLNEGIIDAKNLLELSTNSGLDISGESERTMQNRSLVRLRTFEHPPLKRQTFDVHVKNFNNFKRMHILVDYKLKTVCIGYFGKHLKTATE</sequence>
<name>A0A379ZNX8_9GAMM</name>
<reference evidence="1 2" key="1">
    <citation type="submission" date="2018-06" db="EMBL/GenBank/DDBJ databases">
        <authorList>
            <consortium name="Pathogen Informatics"/>
            <person name="Doyle S."/>
        </authorList>
    </citation>
    <scope>NUCLEOTIDE SEQUENCE [LARGE SCALE GENOMIC DNA]</scope>
    <source>
        <strain evidence="1 2">NCTC10736</strain>
    </source>
</reference>
<dbReference type="EMBL" id="UGYV01000001">
    <property type="protein sequence ID" value="SUI65688.1"/>
    <property type="molecule type" value="Genomic_DNA"/>
</dbReference>
<evidence type="ECO:0000313" key="2">
    <source>
        <dbReference type="Proteomes" id="UP000255061"/>
    </source>
</evidence>
<gene>
    <name evidence="1" type="ORF">NCTC10736_00879</name>
</gene>
<accession>A0A379ZNX8</accession>